<evidence type="ECO:0000313" key="6">
    <source>
        <dbReference type="Proteomes" id="UP000006671"/>
    </source>
</evidence>
<dbReference type="KEGG" id="ngr:NAEGRDRAFT_61466"/>
<dbReference type="RefSeq" id="XP_002683534.1">
    <property type="nucleotide sequence ID" value="XM_002683488.1"/>
</dbReference>
<dbReference type="SUPFAM" id="SSF50978">
    <property type="entry name" value="WD40 repeat-like"/>
    <property type="match status" value="1"/>
</dbReference>
<organism evidence="6">
    <name type="scientific">Naegleria gruberi</name>
    <name type="common">Amoeba</name>
    <dbReference type="NCBI Taxonomy" id="5762"/>
    <lineage>
        <taxon>Eukaryota</taxon>
        <taxon>Discoba</taxon>
        <taxon>Heterolobosea</taxon>
        <taxon>Tetramitia</taxon>
        <taxon>Eutetramitia</taxon>
        <taxon>Vahlkampfiidae</taxon>
        <taxon>Naegleria</taxon>
    </lineage>
</organism>
<dbReference type="InterPro" id="IPR048720">
    <property type="entry name" value="PROPPIN"/>
</dbReference>
<dbReference type="SMART" id="SM00320">
    <property type="entry name" value="WD40"/>
    <property type="match status" value="2"/>
</dbReference>
<dbReference type="AlphaFoldDB" id="D2UYG9"/>
<evidence type="ECO:0000256" key="4">
    <source>
        <dbReference type="SAM" id="MobiDB-lite"/>
    </source>
</evidence>
<dbReference type="OMA" id="VFYNYKE"/>
<accession>D2UYG9</accession>
<evidence type="ECO:0000256" key="3">
    <source>
        <dbReference type="ARBA" id="ARBA00025740"/>
    </source>
</evidence>
<dbReference type="STRING" id="5762.D2UYG9"/>
<comment type="similarity">
    <text evidence="3">Belongs to the WD repeat PROPPIN family.</text>
</comment>
<dbReference type="Pfam" id="PF21032">
    <property type="entry name" value="PROPPIN"/>
    <property type="match status" value="1"/>
</dbReference>
<dbReference type="Gene3D" id="2.130.10.10">
    <property type="entry name" value="YVTN repeat-like/Quinoprotein amine dehydrogenase"/>
    <property type="match status" value="1"/>
</dbReference>
<dbReference type="InParanoid" id="D2UYG9"/>
<proteinExistence type="inferred from homology"/>
<evidence type="ECO:0000256" key="2">
    <source>
        <dbReference type="ARBA" id="ARBA00022737"/>
    </source>
</evidence>
<sequence length="382" mass="42980">MSFVVVPRSNVGSDNAVGEQSNSNTNNNNTLFIGFNQDSTMLAYGKDQGFRIISCAYGFCERVFDHKFIDGGISFVCFMDEDKGTVALVGGGSRPAFAMNKVVFYNYKERKVTNELICPRNIISIHSKKNLFAVVAEDMVYIFDLQTKRQVHSWKTTLNSYGISTFIYNKQKKEYLLAILDEQVGEVKVVTIGHENYEIISEITIRAHESSIRCVALNQDGSMLATVSEKGTLVRVFNIDTGVKIHEFRRGNLAKEIYSLTFNHKGDLISCVSRETLHVFVVDFKEWKARLASNTENSANSSLSTIWSYVTTTIYEPLETTPTSTFKYPNIDGVSVCTFETNDESILVCNNKGVYVSLKFDWNSNTEPINADPIDKFEALVE</sequence>
<gene>
    <name evidence="5" type="ORF">NAEGRDRAFT_61466</name>
</gene>
<dbReference type="InterPro" id="IPR015943">
    <property type="entry name" value="WD40/YVTN_repeat-like_dom_sf"/>
</dbReference>
<dbReference type="Proteomes" id="UP000006671">
    <property type="component" value="Unassembled WGS sequence"/>
</dbReference>
<reference evidence="5 6" key="1">
    <citation type="journal article" date="2010" name="Cell">
        <title>The genome of Naegleria gruberi illuminates early eukaryotic versatility.</title>
        <authorList>
            <person name="Fritz-Laylin L.K."/>
            <person name="Prochnik S.E."/>
            <person name="Ginger M.L."/>
            <person name="Dacks J.B."/>
            <person name="Carpenter M.L."/>
            <person name="Field M.C."/>
            <person name="Kuo A."/>
            <person name="Paredez A."/>
            <person name="Chapman J."/>
            <person name="Pham J."/>
            <person name="Shu S."/>
            <person name="Neupane R."/>
            <person name="Cipriano M."/>
            <person name="Mancuso J."/>
            <person name="Tu H."/>
            <person name="Salamov A."/>
            <person name="Lindquist E."/>
            <person name="Shapiro H."/>
            <person name="Lucas S."/>
            <person name="Grigoriev I.V."/>
            <person name="Cande W.Z."/>
            <person name="Fulton C."/>
            <person name="Rokhsar D.S."/>
            <person name="Dawson S.C."/>
        </authorList>
    </citation>
    <scope>NUCLEOTIDE SEQUENCE [LARGE SCALE GENOMIC DNA]</scope>
    <source>
        <strain evidence="5 6">NEG-M</strain>
    </source>
</reference>
<keyword evidence="1" id="KW-0853">WD repeat</keyword>
<evidence type="ECO:0000313" key="5">
    <source>
        <dbReference type="EMBL" id="EFC50790.1"/>
    </source>
</evidence>
<dbReference type="InterPro" id="IPR001680">
    <property type="entry name" value="WD40_rpt"/>
</dbReference>
<dbReference type="InterPro" id="IPR036322">
    <property type="entry name" value="WD40_repeat_dom_sf"/>
</dbReference>
<dbReference type="VEuPathDB" id="AmoebaDB:NAEGRDRAFT_61466"/>
<protein>
    <submittedName>
        <fullName evidence="5">Predicted protein</fullName>
    </submittedName>
</protein>
<name>D2UYG9_NAEGR</name>
<dbReference type="PANTHER" id="PTHR11227">
    <property type="entry name" value="WD-REPEAT PROTEIN INTERACTING WITH PHOSPHOINOSIDES WIPI -RELATED"/>
    <property type="match status" value="1"/>
</dbReference>
<dbReference type="GO" id="GO:0005737">
    <property type="term" value="C:cytoplasm"/>
    <property type="evidence" value="ECO:0007669"/>
    <property type="project" value="UniProtKB-ARBA"/>
</dbReference>
<keyword evidence="2" id="KW-0677">Repeat</keyword>
<evidence type="ECO:0000256" key="1">
    <source>
        <dbReference type="ARBA" id="ARBA00022574"/>
    </source>
</evidence>
<dbReference type="eggNOG" id="KOG2111">
    <property type="taxonomic scope" value="Eukaryota"/>
</dbReference>
<dbReference type="GeneID" id="8855405"/>
<dbReference type="OrthoDB" id="1667587at2759"/>
<feature type="region of interest" description="Disordered" evidence="4">
    <location>
        <begin position="1"/>
        <end position="23"/>
    </location>
</feature>
<dbReference type="EMBL" id="GG738845">
    <property type="protein sequence ID" value="EFC50790.1"/>
    <property type="molecule type" value="Genomic_DNA"/>
</dbReference>
<keyword evidence="6" id="KW-1185">Reference proteome</keyword>